<evidence type="ECO:0000313" key="1">
    <source>
        <dbReference type="EMBL" id="PWD99046.1"/>
    </source>
</evidence>
<reference evidence="1 2" key="1">
    <citation type="submission" date="2018-05" db="EMBL/GenBank/DDBJ databases">
        <title>Marinilabilia rubrum sp. nov., isolated from saltern sediment.</title>
        <authorList>
            <person name="Zhang R."/>
        </authorList>
    </citation>
    <scope>NUCLEOTIDE SEQUENCE [LARGE SCALE GENOMIC DNA]</scope>
    <source>
        <strain evidence="1 2">WTE16</strain>
    </source>
</reference>
<sequence>MRDKVFVPALAHHKEQAMMRFYDIGELITSLCILIEERFARKEESPGFCDIAIKLYFKSYSYQNQSERSQ</sequence>
<name>A0A2U2B7M4_9BACT</name>
<evidence type="ECO:0000313" key="2">
    <source>
        <dbReference type="Proteomes" id="UP000244956"/>
    </source>
</evidence>
<proteinExistence type="predicted"/>
<accession>A0A2U2B7M4</accession>
<dbReference type="EMBL" id="QEWP01000009">
    <property type="protein sequence ID" value="PWD99046.1"/>
    <property type="molecule type" value="Genomic_DNA"/>
</dbReference>
<gene>
    <name evidence="1" type="ORF">DDZ16_12335</name>
</gene>
<dbReference type="Proteomes" id="UP000244956">
    <property type="component" value="Unassembled WGS sequence"/>
</dbReference>
<organism evidence="1 2">
    <name type="scientific">Marinilabilia rubra</name>
    <dbReference type="NCBI Taxonomy" id="2162893"/>
    <lineage>
        <taxon>Bacteria</taxon>
        <taxon>Pseudomonadati</taxon>
        <taxon>Bacteroidota</taxon>
        <taxon>Bacteroidia</taxon>
        <taxon>Marinilabiliales</taxon>
        <taxon>Marinilabiliaceae</taxon>
        <taxon>Marinilabilia</taxon>
    </lineage>
</organism>
<keyword evidence="2" id="KW-1185">Reference proteome</keyword>
<dbReference type="AlphaFoldDB" id="A0A2U2B7M4"/>
<protein>
    <submittedName>
        <fullName evidence="1">Uncharacterized protein</fullName>
    </submittedName>
</protein>
<comment type="caution">
    <text evidence="1">The sequence shown here is derived from an EMBL/GenBank/DDBJ whole genome shotgun (WGS) entry which is preliminary data.</text>
</comment>